<evidence type="ECO:0000259" key="4">
    <source>
        <dbReference type="PROSITE" id="PS51910"/>
    </source>
</evidence>
<accession>A0A073BBF0</accession>
<proteinExistence type="predicted"/>
<dbReference type="GO" id="GO:0016798">
    <property type="term" value="F:hydrolase activity, acting on glycosyl bonds"/>
    <property type="evidence" value="ECO:0007669"/>
    <property type="project" value="UniProtKB-KW"/>
</dbReference>
<dbReference type="Proteomes" id="UP000031419">
    <property type="component" value="Unassembled WGS sequence"/>
</dbReference>
<dbReference type="AlphaFoldDB" id="A0A073BBF0"/>
<dbReference type="PANTHER" id="PTHR46066">
    <property type="entry name" value="CHITINASE DOMAIN-CONTAINING PROTEIN 1 FAMILY MEMBER"/>
    <property type="match status" value="1"/>
</dbReference>
<keyword evidence="3" id="KW-0812">Transmembrane</keyword>
<evidence type="ECO:0000256" key="2">
    <source>
        <dbReference type="ARBA" id="ARBA00023295"/>
    </source>
</evidence>
<evidence type="ECO:0000313" key="5">
    <source>
        <dbReference type="EMBL" id="KEI45084.1"/>
    </source>
</evidence>
<dbReference type="RefSeq" id="WP_029722405.1">
    <property type="nucleotide sequence ID" value="NZ_JAJUIW010000048.1"/>
</dbReference>
<comment type="caution">
    <text evidence="5">The sequence shown here is derived from an EMBL/GenBank/DDBJ whole genome shotgun (WGS) entry which is preliminary data.</text>
</comment>
<organism evidence="5 6">
    <name type="scientific">Saccharopolyspora rectivirgula</name>
    <dbReference type="NCBI Taxonomy" id="28042"/>
    <lineage>
        <taxon>Bacteria</taxon>
        <taxon>Bacillati</taxon>
        <taxon>Actinomycetota</taxon>
        <taxon>Actinomycetes</taxon>
        <taxon>Pseudonocardiales</taxon>
        <taxon>Pseudonocardiaceae</taxon>
        <taxon>Saccharopolyspora</taxon>
    </lineage>
</organism>
<evidence type="ECO:0000313" key="6">
    <source>
        <dbReference type="Proteomes" id="UP000031419"/>
    </source>
</evidence>
<dbReference type="Gene3D" id="3.20.20.80">
    <property type="entry name" value="Glycosidases"/>
    <property type="match status" value="1"/>
</dbReference>
<evidence type="ECO:0000256" key="3">
    <source>
        <dbReference type="SAM" id="Phobius"/>
    </source>
</evidence>
<dbReference type="PANTHER" id="PTHR46066:SF2">
    <property type="entry name" value="CHITINASE DOMAIN-CONTAINING PROTEIN 1"/>
    <property type="match status" value="1"/>
</dbReference>
<dbReference type="InterPro" id="IPR011583">
    <property type="entry name" value="Chitinase_II/V-like_cat"/>
</dbReference>
<dbReference type="InterPro" id="IPR029070">
    <property type="entry name" value="Chitinase_insertion_sf"/>
</dbReference>
<feature type="domain" description="GH18" evidence="4">
    <location>
        <begin position="45"/>
        <end position="386"/>
    </location>
</feature>
<feature type="transmembrane region" description="Helical" evidence="3">
    <location>
        <begin position="34"/>
        <end position="53"/>
    </location>
</feature>
<dbReference type="InterPro" id="IPR017853">
    <property type="entry name" value="GH"/>
</dbReference>
<name>A0A073BBF0_9PSEU</name>
<keyword evidence="3" id="KW-1133">Transmembrane helix</keyword>
<sequence length="387" mass="43680">MRQKVSSWLRRSRRGGAAGDSSLRRLHERFGGSLWLLSIVITVLAVMVVMIVVPRATGPASPSSTLVVASLPFWNIANGSETALRHRDTVNEVSPWMYGLSADSKIVHQYPPEREAEVTTHINQLRQAGVPIVPSLANITDGLWQYEPVARILHDPQLMEQHIDEIVDLVNRENYAGIDIDYENLKAGDRQAFTEFITKLGKELDAHDKILSVAVFAKETDEGYDERNVAQDYAALGKVADQVRLMAYDRHWATSPPGPTAPIDWVRSVVEYAKSEIPPERVVLGVPLYGYDWVGNRATSVTWLKALQLAEEHNVRPNYDTKSQTPWFRYTDDQGREHEVWFENSASSKAKFEVARGSGIRGVYLWMYGYEDTKTWEELKRSLPAGS</sequence>
<dbReference type="CDD" id="cd02874">
    <property type="entry name" value="GH18_CFLE_spore_hydrolase"/>
    <property type="match status" value="1"/>
</dbReference>
<dbReference type="SUPFAM" id="SSF51445">
    <property type="entry name" value="(Trans)glycosidases"/>
    <property type="match status" value="1"/>
</dbReference>
<keyword evidence="3" id="KW-0472">Membrane</keyword>
<protein>
    <submittedName>
        <fullName evidence="5">Peptidoglycan hydrolase</fullName>
    </submittedName>
</protein>
<dbReference type="STRING" id="28042.GU90_07785"/>
<keyword evidence="6" id="KW-1185">Reference proteome</keyword>
<dbReference type="InterPro" id="IPR041704">
    <property type="entry name" value="CFLE_GH18"/>
</dbReference>
<dbReference type="EMBL" id="JNVU01000017">
    <property type="protein sequence ID" value="KEI45084.1"/>
    <property type="molecule type" value="Genomic_DNA"/>
</dbReference>
<dbReference type="eggNOG" id="COG3858">
    <property type="taxonomic scope" value="Bacteria"/>
</dbReference>
<reference evidence="5 6" key="1">
    <citation type="submission" date="2014-06" db="EMBL/GenBank/DDBJ databases">
        <title>Saccharopolyspora rectivirgula DSM-43113 Genome sequencing.</title>
        <authorList>
            <person name="Barrera C."/>
            <person name="Millon L."/>
            <person name="Rognon B."/>
            <person name="Zaugg C."/>
            <person name="Monod M."/>
        </authorList>
    </citation>
    <scope>NUCLEOTIDE SEQUENCE [LARGE SCALE GENOMIC DNA]</scope>
    <source>
        <strain evidence="5 6">DSM 43113</strain>
    </source>
</reference>
<keyword evidence="2" id="KW-0326">Glycosidase</keyword>
<dbReference type="GO" id="GO:0005975">
    <property type="term" value="P:carbohydrate metabolic process"/>
    <property type="evidence" value="ECO:0007669"/>
    <property type="project" value="InterPro"/>
</dbReference>
<dbReference type="OrthoDB" id="99456at2"/>
<dbReference type="InterPro" id="IPR001223">
    <property type="entry name" value="Glyco_hydro18_cat"/>
</dbReference>
<keyword evidence="1 5" id="KW-0378">Hydrolase</keyword>
<dbReference type="Gene3D" id="3.10.50.10">
    <property type="match status" value="1"/>
</dbReference>
<dbReference type="SMART" id="SM00636">
    <property type="entry name" value="Glyco_18"/>
    <property type="match status" value="1"/>
</dbReference>
<dbReference type="PROSITE" id="PS51910">
    <property type="entry name" value="GH18_2"/>
    <property type="match status" value="1"/>
</dbReference>
<evidence type="ECO:0000256" key="1">
    <source>
        <dbReference type="ARBA" id="ARBA00022801"/>
    </source>
</evidence>
<dbReference type="Pfam" id="PF00704">
    <property type="entry name" value="Glyco_hydro_18"/>
    <property type="match status" value="1"/>
</dbReference>
<dbReference type="GO" id="GO:0008061">
    <property type="term" value="F:chitin binding"/>
    <property type="evidence" value="ECO:0007669"/>
    <property type="project" value="InterPro"/>
</dbReference>
<gene>
    <name evidence="5" type="ORF">GU90_07785</name>
</gene>